<dbReference type="Proteomes" id="UP000501648">
    <property type="component" value="Chromosome"/>
</dbReference>
<name>A0A6M3ZIZ1_9BURK</name>
<reference evidence="1 2" key="1">
    <citation type="journal article" date="2012" name="J. Bacteriol.">
        <title>Genome sequence of the pathogenic Herbaspirillum seropedicae strain Os34, isolated from rice roots.</title>
        <authorList>
            <person name="Ye W."/>
            <person name="Ye S."/>
            <person name="Liu J."/>
            <person name="Chang S."/>
            <person name="Chen M."/>
            <person name="Zhu B."/>
            <person name="Guo L."/>
            <person name="An Q."/>
        </authorList>
    </citation>
    <scope>NUCLEOTIDE SEQUENCE [LARGE SCALE GENOMIC DNA]</scope>
    <source>
        <strain evidence="1 2">Os34</strain>
    </source>
</reference>
<dbReference type="InterPro" id="IPR016130">
    <property type="entry name" value="Tyr_Pase_AS"/>
</dbReference>
<sequence>MNNRVKDVVAKLYRPSAQGRQVFALSRGDAERIPLIDGVAMISITAPEKHPAQLPEYKYLLRLSFADVDFLGELSARAAEKLPAAMTEDDAEDILRFAQALPDTVHTLLVHCEGGFSRSAGVVTALRDLYGYVAENARLVQANPSVVKTIMEAARPETTKKRKSKR</sequence>
<accession>A0A6M3ZIZ1</accession>
<evidence type="ECO:0000313" key="1">
    <source>
        <dbReference type="EMBL" id="QJP98686.1"/>
    </source>
</evidence>
<organism evidence="1 2">
    <name type="scientific">Herbaspirillum rubrisubalbicans Os34</name>
    <dbReference type="NCBI Taxonomy" id="1235827"/>
    <lineage>
        <taxon>Bacteria</taxon>
        <taxon>Pseudomonadati</taxon>
        <taxon>Pseudomonadota</taxon>
        <taxon>Betaproteobacteria</taxon>
        <taxon>Burkholderiales</taxon>
        <taxon>Oxalobacteraceae</taxon>
        <taxon>Herbaspirillum</taxon>
    </lineage>
</organism>
<gene>
    <name evidence="1" type="ORF">C798_00100</name>
</gene>
<evidence type="ECO:0000313" key="2">
    <source>
        <dbReference type="Proteomes" id="UP000501648"/>
    </source>
</evidence>
<dbReference type="Gene3D" id="3.90.190.10">
    <property type="entry name" value="Protein tyrosine phosphatase superfamily"/>
    <property type="match status" value="1"/>
</dbReference>
<dbReference type="RefSeq" id="WP_017455068.1">
    <property type="nucleotide sequence ID" value="NZ_CP008956.1"/>
</dbReference>
<dbReference type="InterPro" id="IPR029021">
    <property type="entry name" value="Prot-tyrosine_phosphatase-like"/>
</dbReference>
<dbReference type="AlphaFoldDB" id="A0A6M3ZIZ1"/>
<evidence type="ECO:0008006" key="3">
    <source>
        <dbReference type="Google" id="ProtNLM"/>
    </source>
</evidence>
<proteinExistence type="predicted"/>
<dbReference type="SUPFAM" id="SSF52799">
    <property type="entry name" value="(Phosphotyrosine protein) phosphatases II"/>
    <property type="match status" value="1"/>
</dbReference>
<protein>
    <recommendedName>
        <fullName evidence="3">Tyrosine specific protein phosphatases domain-containing protein</fullName>
    </recommendedName>
</protein>
<dbReference type="EMBL" id="CP008956">
    <property type="protein sequence ID" value="QJP98686.1"/>
    <property type="molecule type" value="Genomic_DNA"/>
</dbReference>
<dbReference type="PROSITE" id="PS00383">
    <property type="entry name" value="TYR_PHOSPHATASE_1"/>
    <property type="match status" value="1"/>
</dbReference>